<reference evidence="4 5" key="1">
    <citation type="submission" date="2023-08" db="EMBL/GenBank/DDBJ databases">
        <title>New molecular markers tilS and rpoB for phylogenetic and monitoring studies of the genus Thiothrix biodiversity.</title>
        <authorList>
            <person name="Ravin N.V."/>
            <person name="Smolyakov D."/>
            <person name="Markov N.D."/>
            <person name="Beletsky A.V."/>
            <person name="Mardanov A.V."/>
            <person name="Rudenko T.S."/>
            <person name="Grabovich M.Y."/>
        </authorList>
    </citation>
    <scope>NUCLEOTIDE SEQUENCE</scope>
    <source>
        <strain evidence="4">DNT52</strain>
        <strain evidence="3 5">H33</strain>
    </source>
</reference>
<feature type="domain" description="Schlafen AlbA-2" evidence="2">
    <location>
        <begin position="11"/>
        <end position="118"/>
    </location>
</feature>
<dbReference type="Gene3D" id="3.30.950.30">
    <property type="entry name" value="Schlafen, AAA domain"/>
    <property type="match status" value="1"/>
</dbReference>
<dbReference type="EMBL" id="CP133217">
    <property type="protein sequence ID" value="WML85074.1"/>
    <property type="molecule type" value="Genomic_DNA"/>
</dbReference>
<sequence length="193" mass="21430">MNIQELLDHGEDQTIEFKEQVPSPQIIARIISAFSNTEGGTILIGIKEPNIVVGVDPDKFKKMYLQTTSHITGLPKTSYKIIEFQDKKIGIIQVDKASSPVGTTSGYFVRIGETSRPLSAEQLKEIFIKKIDHSKAIESLSQTVIKQTEEIGKLRDSFEQANSWKRKFFYAFLGALATGVAKLLLVMIGITIG</sequence>
<keyword evidence="5" id="KW-1185">Reference proteome</keyword>
<organism evidence="4">
    <name type="scientific">Thiothrix subterranea</name>
    <dbReference type="NCBI Taxonomy" id="2735563"/>
    <lineage>
        <taxon>Bacteria</taxon>
        <taxon>Pseudomonadati</taxon>
        <taxon>Pseudomonadota</taxon>
        <taxon>Gammaproteobacteria</taxon>
        <taxon>Thiotrichales</taxon>
        <taxon>Thiotrichaceae</taxon>
        <taxon>Thiothrix</taxon>
    </lineage>
</organism>
<dbReference type="InterPro" id="IPR038461">
    <property type="entry name" value="Schlafen_AlbA_2_dom_sf"/>
</dbReference>
<dbReference type="PANTHER" id="PTHR30595:SF6">
    <property type="entry name" value="SCHLAFEN ALBA-2 DOMAIN-CONTAINING PROTEIN"/>
    <property type="match status" value="1"/>
</dbReference>
<evidence type="ECO:0000313" key="5">
    <source>
        <dbReference type="Proteomes" id="UP001223336"/>
    </source>
</evidence>
<evidence type="ECO:0000313" key="3">
    <source>
        <dbReference type="EMBL" id="MDQ5771015.1"/>
    </source>
</evidence>
<gene>
    <name evidence="3" type="ORF">RCC75_21000</name>
    <name evidence="4" type="ORF">RCG00_12235</name>
</gene>
<evidence type="ECO:0000256" key="1">
    <source>
        <dbReference type="SAM" id="Phobius"/>
    </source>
</evidence>
<dbReference type="Pfam" id="PF04326">
    <property type="entry name" value="SLFN_AlbA_2"/>
    <property type="match status" value="1"/>
</dbReference>
<keyword evidence="4" id="KW-0547">Nucleotide-binding</keyword>
<accession>A0AA51QZX5</accession>
<dbReference type="GO" id="GO:0005524">
    <property type="term" value="F:ATP binding"/>
    <property type="evidence" value="ECO:0007669"/>
    <property type="project" value="UniProtKB-KW"/>
</dbReference>
<evidence type="ECO:0000313" key="4">
    <source>
        <dbReference type="EMBL" id="WML85074.1"/>
    </source>
</evidence>
<dbReference type="AlphaFoldDB" id="A0AA51QZX5"/>
<dbReference type="Proteomes" id="UP001229862">
    <property type="component" value="Chromosome"/>
</dbReference>
<dbReference type="Proteomes" id="UP001223336">
    <property type="component" value="Unassembled WGS sequence"/>
</dbReference>
<keyword evidence="1" id="KW-0472">Membrane</keyword>
<evidence type="ECO:0000259" key="2">
    <source>
        <dbReference type="Pfam" id="PF04326"/>
    </source>
</evidence>
<dbReference type="EMBL" id="JAVFKN010000062">
    <property type="protein sequence ID" value="MDQ5771015.1"/>
    <property type="molecule type" value="Genomic_DNA"/>
</dbReference>
<name>A0AA51QZX5_9GAMM</name>
<dbReference type="PANTHER" id="PTHR30595">
    <property type="entry name" value="GLPR-RELATED TRANSCRIPTIONAL REPRESSOR"/>
    <property type="match status" value="1"/>
</dbReference>
<keyword evidence="1" id="KW-0812">Transmembrane</keyword>
<keyword evidence="1" id="KW-1133">Transmembrane helix</keyword>
<feature type="transmembrane region" description="Helical" evidence="1">
    <location>
        <begin position="168"/>
        <end position="192"/>
    </location>
</feature>
<dbReference type="InterPro" id="IPR007421">
    <property type="entry name" value="Schlafen_AlbA_2_dom"/>
</dbReference>
<proteinExistence type="predicted"/>
<protein>
    <submittedName>
        <fullName evidence="4">ATP-binding protein</fullName>
    </submittedName>
</protein>
<keyword evidence="4" id="KW-0067">ATP-binding</keyword>
<dbReference type="RefSeq" id="WP_308136660.1">
    <property type="nucleotide sequence ID" value="NZ_CP133217.1"/>
</dbReference>